<evidence type="ECO:0000256" key="1">
    <source>
        <dbReference type="SAM" id="MobiDB-lite"/>
    </source>
</evidence>
<dbReference type="SUPFAM" id="SSF143990">
    <property type="entry name" value="YbiA-like"/>
    <property type="match status" value="1"/>
</dbReference>
<evidence type="ECO:0000313" key="5">
    <source>
        <dbReference type="WBParaSite" id="EVEC_0000742101-mRNA-1"/>
    </source>
</evidence>
<feature type="compositionally biased region" description="Basic and acidic residues" evidence="1">
    <location>
        <begin position="8"/>
        <end position="23"/>
    </location>
</feature>
<reference evidence="3 4" key="2">
    <citation type="submission" date="2018-10" db="EMBL/GenBank/DDBJ databases">
        <authorList>
            <consortium name="Pathogen Informatics"/>
        </authorList>
    </citation>
    <scope>NUCLEOTIDE SEQUENCE [LARGE SCALE GENOMIC DNA]</scope>
</reference>
<dbReference type="EMBL" id="UXUI01008707">
    <property type="protein sequence ID" value="VDD92191.1"/>
    <property type="molecule type" value="Genomic_DNA"/>
</dbReference>
<dbReference type="OrthoDB" id="206452at2759"/>
<evidence type="ECO:0000313" key="4">
    <source>
        <dbReference type="Proteomes" id="UP000274131"/>
    </source>
</evidence>
<dbReference type="Gene3D" id="1.10.357.40">
    <property type="entry name" value="YbiA-like"/>
    <property type="match status" value="1"/>
</dbReference>
<feature type="region of interest" description="Disordered" evidence="1">
    <location>
        <begin position="1"/>
        <end position="23"/>
    </location>
</feature>
<gene>
    <name evidence="3" type="ORF">EVEC_LOCUS6942</name>
</gene>
<name>A0A0N4VAD3_ENTVE</name>
<evidence type="ECO:0000259" key="2">
    <source>
        <dbReference type="Pfam" id="PF08719"/>
    </source>
</evidence>
<accession>A0A0N4VAD3</accession>
<dbReference type="AlphaFoldDB" id="A0A0N4VAD3"/>
<sequence length="265" mass="30235">MSTPATLKQKELAREKYEKKSRVENYPTYPKKVYGYENNDGYYTSGTERNRSYKTGRCPRNLVKPAVKELPEDMKVDKYHVSASDIICFSGRPHFLSSLYPSVLEVEGHKYSSLEQYYQACKVYTLAGSGYAEQLRQIGDGGRVKIQAKKLLRVAKVPVEKIETWRRTHGPILLHHAIVHKFLQNVDLREKLLKTGNAILVHTYEYDNMFASACNEEAVMKWAEAMDGQVLKVPQNIDDSTLDYVPLVGEGKNILGFISMKVSIF</sequence>
<dbReference type="Proteomes" id="UP000274131">
    <property type="component" value="Unassembled WGS sequence"/>
</dbReference>
<reference evidence="5" key="1">
    <citation type="submission" date="2017-02" db="UniProtKB">
        <authorList>
            <consortium name="WormBaseParasite"/>
        </authorList>
    </citation>
    <scope>IDENTIFICATION</scope>
</reference>
<evidence type="ECO:0000313" key="3">
    <source>
        <dbReference type="EMBL" id="VDD92191.1"/>
    </source>
</evidence>
<dbReference type="InterPro" id="IPR012816">
    <property type="entry name" value="NADAR"/>
</dbReference>
<dbReference type="WBParaSite" id="EVEC_0000742101-mRNA-1">
    <property type="protein sequence ID" value="EVEC_0000742101-mRNA-1"/>
    <property type="gene ID" value="EVEC_0000742101"/>
</dbReference>
<dbReference type="CDD" id="cd15457">
    <property type="entry name" value="NADAR"/>
    <property type="match status" value="1"/>
</dbReference>
<protein>
    <submittedName>
        <fullName evidence="5">DUF1768 domain-containing protein</fullName>
    </submittedName>
</protein>
<proteinExistence type="predicted"/>
<dbReference type="InterPro" id="IPR037238">
    <property type="entry name" value="YbiA-like_sf"/>
</dbReference>
<dbReference type="Pfam" id="PF08719">
    <property type="entry name" value="NADAR"/>
    <property type="match status" value="1"/>
</dbReference>
<feature type="domain" description="NADAR" evidence="2">
    <location>
        <begin position="95"/>
        <end position="262"/>
    </location>
</feature>
<keyword evidence="4" id="KW-1185">Reference proteome</keyword>
<organism evidence="5">
    <name type="scientific">Enterobius vermicularis</name>
    <name type="common">Human pinworm</name>
    <dbReference type="NCBI Taxonomy" id="51028"/>
    <lineage>
        <taxon>Eukaryota</taxon>
        <taxon>Metazoa</taxon>
        <taxon>Ecdysozoa</taxon>
        <taxon>Nematoda</taxon>
        <taxon>Chromadorea</taxon>
        <taxon>Rhabditida</taxon>
        <taxon>Spirurina</taxon>
        <taxon>Oxyuridomorpha</taxon>
        <taxon>Oxyuroidea</taxon>
        <taxon>Oxyuridae</taxon>
        <taxon>Enterobius</taxon>
    </lineage>
</organism>